<dbReference type="OrthoDB" id="8559973at2"/>
<proteinExistence type="predicted"/>
<dbReference type="Pfam" id="PF11306">
    <property type="entry name" value="DUF3108"/>
    <property type="match status" value="1"/>
</dbReference>
<keyword evidence="3" id="KW-1185">Reference proteome</keyword>
<dbReference type="InterPro" id="IPR021457">
    <property type="entry name" value="DUF3108"/>
</dbReference>
<evidence type="ECO:0000313" key="3">
    <source>
        <dbReference type="Proteomes" id="UP000199533"/>
    </source>
</evidence>
<evidence type="ECO:0000256" key="1">
    <source>
        <dbReference type="SAM" id="SignalP"/>
    </source>
</evidence>
<dbReference type="Proteomes" id="UP000199533">
    <property type="component" value="Unassembled WGS sequence"/>
</dbReference>
<dbReference type="EMBL" id="FOSP01000018">
    <property type="protein sequence ID" value="SFK86062.1"/>
    <property type="molecule type" value="Genomic_DNA"/>
</dbReference>
<dbReference type="RefSeq" id="WP_090700356.1">
    <property type="nucleotide sequence ID" value="NZ_FOSP01000018.1"/>
</dbReference>
<accession>A0A1I4CXU2</accession>
<sequence>MKFLLVLFMLWGHEFSALAAEKKTEIETVTEIPTRIHISYTVKTGIGLGELNEIVDVSQKSDTHTFNISSNAQAIGVFRVIKPGNIIRESKGMITGDGLQPSFYSDQRANNEPSLALFDWKNQTLTIRHEGKEVQKTLAAGTLDRLSLSYSFIFSPPNRVEAGNMLDIHVTDGRSLQRIQYKVSKEKLKTPLGELETIVLTKQTAGEDKEQRKIWLALRYHMVPVRIQSVEKDGLEVEKMVAELSLSYPDDSDNRSCCKR</sequence>
<reference evidence="3" key="1">
    <citation type="submission" date="2016-10" db="EMBL/GenBank/DDBJ databases">
        <authorList>
            <person name="Varghese N."/>
            <person name="Submissions S."/>
        </authorList>
    </citation>
    <scope>NUCLEOTIDE SEQUENCE [LARGE SCALE GENOMIC DNA]</scope>
    <source>
        <strain evidence="3">Nm69</strain>
    </source>
</reference>
<organism evidence="2 3">
    <name type="scientific">Nitrosomonas aestuarii</name>
    <dbReference type="NCBI Taxonomy" id="52441"/>
    <lineage>
        <taxon>Bacteria</taxon>
        <taxon>Pseudomonadati</taxon>
        <taxon>Pseudomonadota</taxon>
        <taxon>Betaproteobacteria</taxon>
        <taxon>Nitrosomonadales</taxon>
        <taxon>Nitrosomonadaceae</taxon>
        <taxon>Nitrosomonas</taxon>
    </lineage>
</organism>
<name>A0A1I4CXU2_9PROT</name>
<evidence type="ECO:0008006" key="4">
    <source>
        <dbReference type="Google" id="ProtNLM"/>
    </source>
</evidence>
<gene>
    <name evidence="2" type="ORF">SAMN05216302_10182</name>
</gene>
<dbReference type="AlphaFoldDB" id="A0A1I4CXU2"/>
<feature type="signal peptide" evidence="1">
    <location>
        <begin position="1"/>
        <end position="19"/>
    </location>
</feature>
<dbReference type="STRING" id="52441.SAMN05216302_10182"/>
<feature type="chain" id="PRO_5011733545" description="DUF3108 domain-containing protein" evidence="1">
    <location>
        <begin position="20"/>
        <end position="260"/>
    </location>
</feature>
<evidence type="ECO:0000313" key="2">
    <source>
        <dbReference type="EMBL" id="SFK86062.1"/>
    </source>
</evidence>
<keyword evidence="1" id="KW-0732">Signal</keyword>
<protein>
    <recommendedName>
        <fullName evidence="4">DUF3108 domain-containing protein</fullName>
    </recommendedName>
</protein>